<dbReference type="InterPro" id="IPR052042">
    <property type="entry name" value="Tail_sheath_structural"/>
</dbReference>
<feature type="compositionally biased region" description="Low complexity" evidence="1">
    <location>
        <begin position="490"/>
        <end position="506"/>
    </location>
</feature>
<protein>
    <submittedName>
        <fullName evidence="2">AMDV1_1</fullName>
    </submittedName>
</protein>
<evidence type="ECO:0000313" key="2">
    <source>
        <dbReference type="EMBL" id="ACD75404.1"/>
    </source>
</evidence>
<proteinExistence type="predicted"/>
<feature type="compositionally biased region" description="Basic and acidic residues" evidence="1">
    <location>
        <begin position="527"/>
        <end position="537"/>
    </location>
</feature>
<reference evidence="2" key="1">
    <citation type="submission" date="2008-04" db="EMBL/GenBank/DDBJ databases">
        <title>Virus population dynamics and acquired virus resistance in natural microbial communities.</title>
        <authorList>
            <person name="Andersson A.A."/>
            <person name="Banfield J.F."/>
        </authorList>
    </citation>
    <scope>NUCLEOTIDE SEQUENCE</scope>
</reference>
<evidence type="ECO:0000256" key="1">
    <source>
        <dbReference type="SAM" id="MobiDB-lite"/>
    </source>
</evidence>
<feature type="region of interest" description="Disordered" evidence="1">
    <location>
        <begin position="487"/>
        <end position="557"/>
    </location>
</feature>
<accession>B3GAJ6</accession>
<dbReference type="Gene3D" id="3.40.50.11780">
    <property type="match status" value="1"/>
</dbReference>
<dbReference type="PANTHER" id="PTHR35861">
    <property type="match status" value="1"/>
</dbReference>
<name>B3GAJ6_9VIRU</name>
<dbReference type="PANTHER" id="PTHR35861:SF2">
    <property type="entry name" value="FELS-2 PROPHAGE PROTEIN"/>
    <property type="match status" value="1"/>
</dbReference>
<organism evidence="2">
    <name type="scientific">uncultured virus</name>
    <dbReference type="NCBI Taxonomy" id="340016"/>
    <lineage>
        <taxon>Viruses</taxon>
        <taxon>environmental samples</taxon>
    </lineage>
</organism>
<dbReference type="EMBL" id="EU662128">
    <property type="protein sequence ID" value="ACD75404.1"/>
    <property type="molecule type" value="Genomic_DNA"/>
</dbReference>
<sequence length="557" mass="59070">MLIGQGVQPGAPGVYVDIVPAPPQINGVPTNILGIVGIASWGPVNMPNIIGSAVELVDTYGPVQNATHDLGTAVTIAMMQGANIIFGVRVTDGTDTKASVELMDTDATPAEGALLTALYSGVVGNSITAAITAGVQPNTYTLTITRPGVSTEVFANIGGTGSAFWQNLVNAVNSGQGPSRGPSQIVTASLPSTQSTYAPNVTTTYTLAGGTNGNSSVTDTTLLGSDGPPRTGMYALRGTGCQVGMLADVTTTSTFTDQVAFGLQEGIYMIGTGPGNQTIAQAISVKSTAGIGSHAFKLLLGDWIYWYDETNQVQRVVSPQAFSAGLLVSLNPAQGSLNKQVYGVIATQTSINGYRYSYADLEQLTQNGIDLITNPIPQGNAFGVRIGVNTSFNAVNQFDNYTRMTNFLAATFNKATGIFNGKVQTPKLWAEVETTFDDFLANLKDQDLIEAYQVTVNSTNNPQSQQGPRIHEHPGIRHLLRNRRLHHRQPSTAGPPSSSASPPSVKSPDRRSQKCRLPGYSRRTRHSTVDRLERAELSPHAARFIRREAGHQGSHGR</sequence>